<feature type="compositionally biased region" description="Low complexity" evidence="1">
    <location>
        <begin position="368"/>
        <end position="379"/>
    </location>
</feature>
<dbReference type="AlphaFoldDB" id="A0A2C5WVS9"/>
<sequence>MQSQALPITCGESHCRFRAIIETEDSSHRYCIAHLRAQVGDVRSELLHRRSYAPRFHVPISANVNYRSSHHQYQRQNSASSAMSYKQSSTTTSADIERDLLLVAECLRRGMRRILPVEDIQRPILPHPVAEPEQQPLQFLNLDSDSEYEDDPEEVFERPVPQSRDSLFPTCEPASDRFETASWSSHSTVEMSSPPPRTYLTLWEVVVDSTMRLWDQPDNLGFDTESNFENATSHYPELPKGSENLSDHAISQYDPEDDEIALIKEYQSCSRRADSACIMPPTPIHATHPVLEITPPPSTSSVYINGRTWWALYGSVPSFCESPAFHRAARDAHLDIPSAVATARRWGIVVRPSTPAFISPYNSPMPSPRSSFSPSFSRPLTPRDQRPDETNPFRDILADEDLEIFGLSDVLRLVNCGIPTLVLPPGGAFPEAALSGMEQVAMADEVASYMTVHGSGAGLASPTSPSGGSSKLGRYFLAATPSPLVPAPQRAPRSHGESRRRLDAEGSAPEVNPLRLNPVWKDDGSPGEPSLPEMFIDKRNLTEAPVINWASAGIISSENMF</sequence>
<reference evidence="2 3" key="2">
    <citation type="journal article" date="2013" name="IMA Fungus">
        <title>IMA Genome-F 1: Ceratocystis fimbriata: Draft nuclear genome sequence for the plant pathogen, Ceratocystis fimbriata.</title>
        <authorList>
            <person name="Wilken P.M."/>
            <person name="Steenkamp E.T."/>
            <person name="Wingfield M.J."/>
            <person name="de Beer Z.W."/>
            <person name="Wingfield B.D."/>
        </authorList>
    </citation>
    <scope>NUCLEOTIDE SEQUENCE [LARGE SCALE GENOMIC DNA]</scope>
    <source>
        <strain evidence="2 3">CBS 114723</strain>
    </source>
</reference>
<feature type="compositionally biased region" description="Basic and acidic residues" evidence="1">
    <location>
        <begin position="381"/>
        <end position="392"/>
    </location>
</feature>
<feature type="region of interest" description="Disordered" evidence="1">
    <location>
        <begin position="482"/>
        <end position="530"/>
    </location>
</feature>
<name>A0A2C5WVS9_9PEZI</name>
<protein>
    <submittedName>
        <fullName evidence="2">Uncharacterized protein</fullName>
    </submittedName>
</protein>
<gene>
    <name evidence="2" type="ORF">CFIMG_006686RA</name>
</gene>
<accession>A0A2C5WVS9</accession>
<keyword evidence="3" id="KW-1185">Reference proteome</keyword>
<evidence type="ECO:0000256" key="1">
    <source>
        <dbReference type="SAM" id="MobiDB-lite"/>
    </source>
</evidence>
<reference evidence="2 3" key="1">
    <citation type="journal article" date="2013" name="Fungal Biol.">
        <title>Analysis of microsatellite markers in the genome of the plant pathogen Ceratocystis fimbriata.</title>
        <authorList>
            <person name="Simpson M.C."/>
            <person name="Wilken P.M."/>
            <person name="Coetzee M.P."/>
            <person name="Wingfield M.J."/>
            <person name="Wingfield B.D."/>
        </authorList>
    </citation>
    <scope>NUCLEOTIDE SEQUENCE [LARGE SCALE GENOMIC DNA]</scope>
    <source>
        <strain evidence="2 3">CBS 114723</strain>
    </source>
</reference>
<evidence type="ECO:0000313" key="2">
    <source>
        <dbReference type="EMBL" id="PHH50117.1"/>
    </source>
</evidence>
<feature type="compositionally biased region" description="Low complexity" evidence="1">
    <location>
        <begin position="78"/>
        <end position="89"/>
    </location>
</feature>
<feature type="compositionally biased region" description="Basic and acidic residues" evidence="1">
    <location>
        <begin position="494"/>
        <end position="504"/>
    </location>
</feature>
<dbReference type="Proteomes" id="UP000222788">
    <property type="component" value="Unassembled WGS sequence"/>
</dbReference>
<organism evidence="2 3">
    <name type="scientific">Ceratocystis fimbriata CBS 114723</name>
    <dbReference type="NCBI Taxonomy" id="1035309"/>
    <lineage>
        <taxon>Eukaryota</taxon>
        <taxon>Fungi</taxon>
        <taxon>Dikarya</taxon>
        <taxon>Ascomycota</taxon>
        <taxon>Pezizomycotina</taxon>
        <taxon>Sordariomycetes</taxon>
        <taxon>Hypocreomycetidae</taxon>
        <taxon>Microascales</taxon>
        <taxon>Ceratocystidaceae</taxon>
        <taxon>Ceratocystis</taxon>
    </lineage>
</organism>
<evidence type="ECO:0000313" key="3">
    <source>
        <dbReference type="Proteomes" id="UP000222788"/>
    </source>
</evidence>
<feature type="region of interest" description="Disordered" evidence="1">
    <location>
        <begin position="228"/>
        <end position="248"/>
    </location>
</feature>
<dbReference type="EMBL" id="APWK03000148">
    <property type="protein sequence ID" value="PHH50117.1"/>
    <property type="molecule type" value="Genomic_DNA"/>
</dbReference>
<feature type="region of interest" description="Disordered" evidence="1">
    <location>
        <begin position="68"/>
        <end position="90"/>
    </location>
</feature>
<proteinExistence type="predicted"/>
<comment type="caution">
    <text evidence="2">The sequence shown here is derived from an EMBL/GenBank/DDBJ whole genome shotgun (WGS) entry which is preliminary data.</text>
</comment>
<feature type="region of interest" description="Disordered" evidence="1">
    <location>
        <begin position="362"/>
        <end position="392"/>
    </location>
</feature>